<dbReference type="CDD" id="cd00570">
    <property type="entry name" value="GST_N_family"/>
    <property type="match status" value="1"/>
</dbReference>
<dbReference type="InterPro" id="IPR036249">
    <property type="entry name" value="Thioredoxin-like_sf"/>
</dbReference>
<dbReference type="CDD" id="cd03205">
    <property type="entry name" value="GST_C_6"/>
    <property type="match status" value="1"/>
</dbReference>
<protein>
    <submittedName>
        <fullName evidence="3">Glutathione S-transferase</fullName>
    </submittedName>
</protein>
<evidence type="ECO:0000313" key="3">
    <source>
        <dbReference type="EMBL" id="SPZ13151.1"/>
    </source>
</evidence>
<name>A0A2X2D2L4_PSELU</name>
<keyword evidence="3" id="KW-0808">Transferase</keyword>
<dbReference type="SUPFAM" id="SSF47616">
    <property type="entry name" value="GST C-terminal domain-like"/>
    <property type="match status" value="1"/>
</dbReference>
<keyword evidence="5" id="KW-1185">Reference proteome</keyword>
<feature type="domain" description="GST N-terminal" evidence="1">
    <location>
        <begin position="1"/>
        <end position="78"/>
    </location>
</feature>
<dbReference type="InterPro" id="IPR036282">
    <property type="entry name" value="Glutathione-S-Trfase_C_sf"/>
</dbReference>
<dbReference type="Proteomes" id="UP000250443">
    <property type="component" value="Unassembled WGS sequence"/>
</dbReference>
<dbReference type="GO" id="GO:0006559">
    <property type="term" value="P:L-phenylalanine catabolic process"/>
    <property type="evidence" value="ECO:0007669"/>
    <property type="project" value="TreeGrafter"/>
</dbReference>
<dbReference type="RefSeq" id="WP_073450055.1">
    <property type="nucleotide sequence ID" value="NZ_CP069262.1"/>
</dbReference>
<dbReference type="GO" id="GO:0004364">
    <property type="term" value="F:glutathione transferase activity"/>
    <property type="evidence" value="ECO:0007669"/>
    <property type="project" value="TreeGrafter"/>
</dbReference>
<dbReference type="GO" id="GO:0016034">
    <property type="term" value="F:maleylacetoacetate isomerase activity"/>
    <property type="evidence" value="ECO:0007669"/>
    <property type="project" value="TreeGrafter"/>
</dbReference>
<dbReference type="InterPro" id="IPR004045">
    <property type="entry name" value="Glutathione_S-Trfase_N"/>
</dbReference>
<gene>
    <name evidence="2" type="ORF">IRZ65_15595</name>
    <name evidence="3" type="ORF">NCTC11842_04872</name>
</gene>
<dbReference type="PANTHER" id="PTHR42673">
    <property type="entry name" value="MALEYLACETOACETATE ISOMERASE"/>
    <property type="match status" value="1"/>
</dbReference>
<dbReference type="EMBL" id="UAUF01000014">
    <property type="protein sequence ID" value="SPZ13151.1"/>
    <property type="molecule type" value="Genomic_DNA"/>
</dbReference>
<dbReference type="Proteomes" id="UP000626180">
    <property type="component" value="Unassembled WGS sequence"/>
</dbReference>
<dbReference type="AlphaFoldDB" id="A0A2X2D2L4"/>
<reference evidence="3 4" key="1">
    <citation type="submission" date="2018-06" db="EMBL/GenBank/DDBJ databases">
        <authorList>
            <consortium name="Pathogen Informatics"/>
            <person name="Doyle S."/>
        </authorList>
    </citation>
    <scope>NUCLEOTIDE SEQUENCE [LARGE SCALE GENOMIC DNA]</scope>
    <source>
        <strain evidence="3 4">NCTC11842</strain>
    </source>
</reference>
<dbReference type="PANTHER" id="PTHR42673:SF21">
    <property type="entry name" value="GLUTATHIONE S-TRANSFERASE YFCF"/>
    <property type="match status" value="1"/>
</dbReference>
<organism evidence="3 4">
    <name type="scientific">Pseudomonas luteola</name>
    <dbReference type="NCBI Taxonomy" id="47886"/>
    <lineage>
        <taxon>Bacteria</taxon>
        <taxon>Pseudomonadati</taxon>
        <taxon>Pseudomonadota</taxon>
        <taxon>Gammaproteobacteria</taxon>
        <taxon>Pseudomonadales</taxon>
        <taxon>Pseudomonadaceae</taxon>
        <taxon>Pseudomonas</taxon>
    </lineage>
</organism>
<evidence type="ECO:0000313" key="2">
    <source>
        <dbReference type="EMBL" id="MBF8642109.1"/>
    </source>
</evidence>
<dbReference type="PROSITE" id="PS50404">
    <property type="entry name" value="GST_NTER"/>
    <property type="match status" value="1"/>
</dbReference>
<evidence type="ECO:0000259" key="1">
    <source>
        <dbReference type="PROSITE" id="PS50404"/>
    </source>
</evidence>
<evidence type="ECO:0000313" key="5">
    <source>
        <dbReference type="Proteomes" id="UP000626180"/>
    </source>
</evidence>
<dbReference type="Gene3D" id="3.40.30.10">
    <property type="entry name" value="Glutaredoxin"/>
    <property type="match status" value="1"/>
</dbReference>
<evidence type="ECO:0000313" key="4">
    <source>
        <dbReference type="Proteomes" id="UP000250443"/>
    </source>
</evidence>
<sequence>MQLIGMFDSPYVRRVAVSLNLLDQPFEHNPLSVFSAFEEFRSINPVVKAPSLVCDDGTVLMDSTLILDYVEALAAESGRTLMPRDLAERQHALRIIGLALTACEKTVQIVYERKLRPADKVHEPWIDRVIGQLLAAYGTLEAEVANRPLKAGADDINQAGITTAVAWRFTQHMTPNAVIADSFPHLRELSAQAETLDAFKATVFV</sequence>
<dbReference type="GO" id="GO:0006749">
    <property type="term" value="P:glutathione metabolic process"/>
    <property type="evidence" value="ECO:0007669"/>
    <property type="project" value="TreeGrafter"/>
</dbReference>
<dbReference type="EMBL" id="JADMCD010000008">
    <property type="protein sequence ID" value="MBF8642109.1"/>
    <property type="molecule type" value="Genomic_DNA"/>
</dbReference>
<dbReference type="Gene3D" id="1.20.1050.10">
    <property type="match status" value="1"/>
</dbReference>
<dbReference type="SUPFAM" id="SSF52833">
    <property type="entry name" value="Thioredoxin-like"/>
    <property type="match status" value="1"/>
</dbReference>
<reference evidence="2 5" key="2">
    <citation type="submission" date="2020-10" db="EMBL/GenBank/DDBJ databases">
        <title>Genome sequences of Pseudomonas isolates.</title>
        <authorList>
            <person name="Wessels L."/>
            <person name="Reich F."/>
            <person name="Hammerl J."/>
        </authorList>
    </citation>
    <scope>NUCLEOTIDE SEQUENCE [LARGE SCALE GENOMIC DNA]</scope>
    <source>
        <strain evidence="2 5">20-MO00624-0</strain>
    </source>
</reference>
<proteinExistence type="predicted"/>
<accession>A0A2X2D2L4</accession>
<dbReference type="Pfam" id="PF13417">
    <property type="entry name" value="GST_N_3"/>
    <property type="match status" value="1"/>
</dbReference>